<dbReference type="OrthoDB" id="5372426at2"/>
<keyword evidence="3" id="KW-1185">Reference proteome</keyword>
<proteinExistence type="predicted"/>
<protein>
    <recommendedName>
        <fullName evidence="4">Lipoprotein</fullName>
    </recommendedName>
</protein>
<feature type="chain" id="PRO_5013628407" description="Lipoprotein" evidence="1">
    <location>
        <begin position="24"/>
        <end position="226"/>
    </location>
</feature>
<evidence type="ECO:0000256" key="1">
    <source>
        <dbReference type="SAM" id="SignalP"/>
    </source>
</evidence>
<dbReference type="EMBL" id="OENF01000038">
    <property type="protein sequence ID" value="SOS75180.1"/>
    <property type="molecule type" value="Genomic_DNA"/>
</dbReference>
<feature type="signal peptide" evidence="1">
    <location>
        <begin position="1"/>
        <end position="23"/>
    </location>
</feature>
<keyword evidence="1" id="KW-0732">Signal</keyword>
<evidence type="ECO:0000313" key="2">
    <source>
        <dbReference type="EMBL" id="SOS75180.1"/>
    </source>
</evidence>
<evidence type="ECO:0008006" key="4">
    <source>
        <dbReference type="Google" id="ProtNLM"/>
    </source>
</evidence>
<dbReference type="RefSeq" id="WP_101917815.1">
    <property type="nucleotide sequence ID" value="NZ_OENF01000038.1"/>
</dbReference>
<name>A0A2H1YID0_9FLAO</name>
<organism evidence="2 3">
    <name type="scientific">Tenacibaculum piscium</name>
    <dbReference type="NCBI Taxonomy" id="1458515"/>
    <lineage>
        <taxon>Bacteria</taxon>
        <taxon>Pseudomonadati</taxon>
        <taxon>Bacteroidota</taxon>
        <taxon>Flavobacteriia</taxon>
        <taxon>Flavobacteriales</taxon>
        <taxon>Flavobacteriaceae</taxon>
        <taxon>Tenacibaculum</taxon>
    </lineage>
</organism>
<evidence type="ECO:0000313" key="3">
    <source>
        <dbReference type="Proteomes" id="UP000234211"/>
    </source>
</evidence>
<sequence>MKKLLTATIILITLIVTFSFCSKDDTLESKDIKRYNVESGIIKYVTTISGTVASGTVNGSGTSQLYFENWGAKELKNEQSTTTTVVIIPISNQKITDVSTTHNTYKIDNEMIYTVDYDTKTIFTKSDPLIELMRLNDYDAVEAGKKMLISMGGTQSENEEFKGYDCEIWTALGSKQWIYKGITLKIVSTIGGIITTQEATDIKFDVSVNESYFKLPDYTHKNIDEL</sequence>
<dbReference type="AlphaFoldDB" id="A0A2H1YID0"/>
<gene>
    <name evidence="2" type="ORF">TNO020_430186</name>
</gene>
<reference evidence="3" key="1">
    <citation type="submission" date="2017-11" db="EMBL/GenBank/DDBJ databases">
        <authorList>
            <person name="Duchaud E."/>
        </authorList>
    </citation>
    <scope>NUCLEOTIDE SEQUENCE [LARGE SCALE GENOMIC DNA]</scope>
    <source>
        <strain evidence="3">Tenacibaculum sp. TNO020</strain>
    </source>
</reference>
<accession>A0A2H1YID0</accession>
<dbReference type="Proteomes" id="UP000234211">
    <property type="component" value="Unassembled WGS sequence"/>
</dbReference>